<keyword evidence="1" id="KW-1133">Transmembrane helix</keyword>
<evidence type="ECO:0000313" key="2">
    <source>
        <dbReference type="EMBL" id="HFM96827.1"/>
    </source>
</evidence>
<accession>A0A7C3KCV7</accession>
<comment type="caution">
    <text evidence="2">The sequence shown here is derived from an EMBL/GenBank/DDBJ whole genome shotgun (WGS) entry which is preliminary data.</text>
</comment>
<reference evidence="2" key="1">
    <citation type="journal article" date="2020" name="mSystems">
        <title>Genome- and Community-Level Interaction Insights into Carbon Utilization and Element Cycling Functions of Hydrothermarchaeota in Hydrothermal Sediment.</title>
        <authorList>
            <person name="Zhou Z."/>
            <person name="Liu Y."/>
            <person name="Xu W."/>
            <person name="Pan J."/>
            <person name="Luo Z.H."/>
            <person name="Li M."/>
        </authorList>
    </citation>
    <scope>NUCLEOTIDE SEQUENCE [LARGE SCALE GENOMIC DNA]</scope>
    <source>
        <strain evidence="2">SpSt-418</strain>
    </source>
</reference>
<protein>
    <submittedName>
        <fullName evidence="2">Uncharacterized protein</fullName>
    </submittedName>
</protein>
<keyword evidence="1" id="KW-0472">Membrane</keyword>
<organism evidence="2">
    <name type="scientific">Oscillatoriales cyanobacterium SpSt-418</name>
    <dbReference type="NCBI Taxonomy" id="2282169"/>
    <lineage>
        <taxon>Bacteria</taxon>
        <taxon>Bacillati</taxon>
        <taxon>Cyanobacteriota</taxon>
        <taxon>Cyanophyceae</taxon>
        <taxon>Oscillatoriophycideae</taxon>
        <taxon>Oscillatoriales</taxon>
    </lineage>
</organism>
<sequence>MPTLKAQKIELNQEYPSPCCRRGQLTPITLTEAFGCNKCHQIFVVEQGGFVLEKLSTTYPYKRAWRWNGRQWVPISSGLSENYLPVLMGIMLVLMGIWVPLALKASPASSTILWVIMALLLAILPVLMVLMAYRR</sequence>
<proteinExistence type="predicted"/>
<dbReference type="AlphaFoldDB" id="A0A7C3KCV7"/>
<gene>
    <name evidence="2" type="ORF">ENR64_03500</name>
</gene>
<evidence type="ECO:0000256" key="1">
    <source>
        <dbReference type="SAM" id="Phobius"/>
    </source>
</evidence>
<dbReference type="EMBL" id="DSRU01000046">
    <property type="protein sequence ID" value="HFM96827.1"/>
    <property type="molecule type" value="Genomic_DNA"/>
</dbReference>
<keyword evidence="1" id="KW-0812">Transmembrane</keyword>
<feature type="transmembrane region" description="Helical" evidence="1">
    <location>
        <begin position="113"/>
        <end position="133"/>
    </location>
</feature>
<name>A0A7C3KCV7_9CYAN</name>
<feature type="transmembrane region" description="Helical" evidence="1">
    <location>
        <begin position="83"/>
        <end position="101"/>
    </location>
</feature>